<keyword evidence="4" id="KW-1185">Reference proteome</keyword>
<dbReference type="InterPro" id="IPR016187">
    <property type="entry name" value="CTDL_fold"/>
</dbReference>
<dbReference type="AlphaFoldDB" id="A0ABD0KHF2"/>
<dbReference type="Gene3D" id="3.10.100.10">
    <property type="entry name" value="Mannose-Binding Protein A, subunit A"/>
    <property type="match status" value="3"/>
</dbReference>
<evidence type="ECO:0000313" key="3">
    <source>
        <dbReference type="EMBL" id="KAK7486351.1"/>
    </source>
</evidence>
<evidence type="ECO:0000259" key="2">
    <source>
        <dbReference type="PROSITE" id="PS50041"/>
    </source>
</evidence>
<dbReference type="PANTHER" id="PTHR45710">
    <property type="entry name" value="C-TYPE LECTIN DOMAIN-CONTAINING PROTEIN 180"/>
    <property type="match status" value="1"/>
</dbReference>
<protein>
    <recommendedName>
        <fullName evidence="2">C-type lectin domain-containing protein</fullName>
    </recommendedName>
</protein>
<feature type="domain" description="C-type lectin" evidence="2">
    <location>
        <begin position="34"/>
        <end position="131"/>
    </location>
</feature>
<feature type="non-terminal residue" evidence="3">
    <location>
        <position position="459"/>
    </location>
</feature>
<reference evidence="3 4" key="1">
    <citation type="journal article" date="2023" name="Sci. Data">
        <title>Genome assembly of the Korean intertidal mud-creeper Batillaria attramentaria.</title>
        <authorList>
            <person name="Patra A.K."/>
            <person name="Ho P.T."/>
            <person name="Jun S."/>
            <person name="Lee S.J."/>
            <person name="Kim Y."/>
            <person name="Won Y.J."/>
        </authorList>
    </citation>
    <scope>NUCLEOTIDE SEQUENCE [LARGE SCALE GENOMIC DNA]</scope>
    <source>
        <strain evidence="3">Wonlab-2016</strain>
    </source>
</reference>
<name>A0ABD0KHF2_9CAEN</name>
<dbReference type="InterPro" id="IPR001304">
    <property type="entry name" value="C-type_lectin-like"/>
</dbReference>
<gene>
    <name evidence="3" type="ORF">BaRGS_00022399</name>
</gene>
<sequence>MKFCCVTLFFEEGLVLSTCETTNSSDFVFHWVDLDGLYYWVSENVTDFETAQCVCISQSGDVRLAILQSTETYSAVSNYLNFNYDGEYWIDAVRPSGAGDYIWGNGCTLSQGDPRWSSNEPQDGDVYMGTCRVNGNTELCGAPAGDQLYRLLCQSVTPPHVFGPAPGNLTWVTLGSSGHVFGFSNQSLSFYEAREECSRHPGDVYLANLDMEFWEVAQYIFHNDPDGHYWIDATRPNASSQWTWGDGVPINSTFWAVGEPAGDELFARLRLRNGMVSLTGKFNPERNPYKFVCQRTEGSDDALVTLTWTSVGSAEDLFGFSTVQLDFRSAHRACAYHAGDVRLAYLDDVFSEVAGYIASHSPHRPYWVDASLSDGDSSFKWFNGVDVDSSVWIPGGPVKGHTLAHLTLTDGHVRLISSDNPNTTFYVICREEVTTSGSTTDLTPSDSRIQAATTIQNEA</sequence>
<comment type="caution">
    <text evidence="3">The sequence shown here is derived from an EMBL/GenBank/DDBJ whole genome shotgun (WGS) entry which is preliminary data.</text>
</comment>
<dbReference type="InterPro" id="IPR050828">
    <property type="entry name" value="C-type_lectin/matrix_domain"/>
</dbReference>
<evidence type="ECO:0000256" key="1">
    <source>
        <dbReference type="SAM" id="SignalP"/>
    </source>
</evidence>
<dbReference type="SUPFAM" id="SSF56436">
    <property type="entry name" value="C-type lectin-like"/>
    <property type="match status" value="3"/>
</dbReference>
<feature type="chain" id="PRO_5044838178" description="C-type lectin domain-containing protein" evidence="1">
    <location>
        <begin position="18"/>
        <end position="459"/>
    </location>
</feature>
<proteinExistence type="predicted"/>
<dbReference type="CDD" id="cd00037">
    <property type="entry name" value="CLECT"/>
    <property type="match status" value="3"/>
</dbReference>
<dbReference type="InterPro" id="IPR016186">
    <property type="entry name" value="C-type_lectin-like/link_sf"/>
</dbReference>
<feature type="signal peptide" evidence="1">
    <location>
        <begin position="1"/>
        <end position="17"/>
    </location>
</feature>
<dbReference type="Proteomes" id="UP001519460">
    <property type="component" value="Unassembled WGS sequence"/>
</dbReference>
<organism evidence="3 4">
    <name type="scientific">Batillaria attramentaria</name>
    <dbReference type="NCBI Taxonomy" id="370345"/>
    <lineage>
        <taxon>Eukaryota</taxon>
        <taxon>Metazoa</taxon>
        <taxon>Spiralia</taxon>
        <taxon>Lophotrochozoa</taxon>
        <taxon>Mollusca</taxon>
        <taxon>Gastropoda</taxon>
        <taxon>Caenogastropoda</taxon>
        <taxon>Sorbeoconcha</taxon>
        <taxon>Cerithioidea</taxon>
        <taxon>Batillariidae</taxon>
        <taxon>Batillaria</taxon>
    </lineage>
</organism>
<keyword evidence="1" id="KW-0732">Signal</keyword>
<dbReference type="SMART" id="SM00034">
    <property type="entry name" value="CLECT"/>
    <property type="match status" value="3"/>
</dbReference>
<dbReference type="PANTHER" id="PTHR45710:SF26">
    <property type="entry name" value="RH26557P"/>
    <property type="match status" value="1"/>
</dbReference>
<accession>A0ABD0KHF2</accession>
<dbReference type="EMBL" id="JACVVK020000180">
    <property type="protein sequence ID" value="KAK7486351.1"/>
    <property type="molecule type" value="Genomic_DNA"/>
</dbReference>
<feature type="domain" description="C-type lectin" evidence="2">
    <location>
        <begin position="176"/>
        <end position="260"/>
    </location>
</feature>
<dbReference type="PROSITE" id="PS50041">
    <property type="entry name" value="C_TYPE_LECTIN_2"/>
    <property type="match status" value="2"/>
</dbReference>
<evidence type="ECO:0000313" key="4">
    <source>
        <dbReference type="Proteomes" id="UP001519460"/>
    </source>
</evidence>